<dbReference type="EMBL" id="MLJJ01000007">
    <property type="protein sequence ID" value="ORN01650.1"/>
    <property type="molecule type" value="Genomic_DNA"/>
</dbReference>
<dbReference type="Proteomes" id="UP000193785">
    <property type="component" value="Unassembled WGS sequence"/>
</dbReference>
<comment type="caution">
    <text evidence="1">The sequence shown here is derived from an EMBL/GenBank/DDBJ whole genome shotgun (WGS) entry which is preliminary data.</text>
</comment>
<protein>
    <submittedName>
        <fullName evidence="1">Uncharacterized protein</fullName>
    </submittedName>
</protein>
<name>A0ABX3UUN7_9GAMM</name>
<sequence>MSNVLALKFSNAEPDQLLGTLSVEEVMEVLKERVRSEVEEEVRGDYQGQIDDLECQLDEEGDWRNDAESWECDAIGLYRAIEAAIELPWTEGLPLLRQAMADYGKDID</sequence>
<accession>A0ABX3UUN7</accession>
<dbReference type="RefSeq" id="WP_084882735.1">
    <property type="nucleotide sequence ID" value="NZ_MLJJ01000007.1"/>
</dbReference>
<gene>
    <name evidence="1" type="ORF">HA46_05480</name>
</gene>
<keyword evidence="2" id="KW-1185">Reference proteome</keyword>
<proteinExistence type="predicted"/>
<evidence type="ECO:0000313" key="2">
    <source>
        <dbReference type="Proteomes" id="UP000193785"/>
    </source>
</evidence>
<evidence type="ECO:0000313" key="1">
    <source>
        <dbReference type="EMBL" id="ORN01650.1"/>
    </source>
</evidence>
<reference evidence="1 2" key="1">
    <citation type="journal article" date="2017" name="Antonie Van Leeuwenhoek">
        <title>Phylogenomic resolution of the bacterial genus Pantoea and its relationship with Erwinia and Tatumella.</title>
        <authorList>
            <person name="Palmer M."/>
            <person name="Steenkamp E.T."/>
            <person name="Coetzee M.P."/>
            <person name="Chan W.Y."/>
            <person name="van Zyl E."/>
            <person name="De Maayer P."/>
            <person name="Coutinho T.A."/>
            <person name="Blom J."/>
            <person name="Smits T.H."/>
            <person name="Duffy B."/>
            <person name="Venter S.N."/>
        </authorList>
    </citation>
    <scope>NUCLEOTIDE SEQUENCE [LARGE SCALE GENOMIC DNA]</scope>
    <source>
        <strain evidence="1 2">LMG 5345</strain>
    </source>
</reference>
<organism evidence="1 2">
    <name type="scientific">Pantoea septica</name>
    <dbReference type="NCBI Taxonomy" id="472695"/>
    <lineage>
        <taxon>Bacteria</taxon>
        <taxon>Pseudomonadati</taxon>
        <taxon>Pseudomonadota</taxon>
        <taxon>Gammaproteobacteria</taxon>
        <taxon>Enterobacterales</taxon>
        <taxon>Erwiniaceae</taxon>
        <taxon>Pantoea</taxon>
    </lineage>
</organism>